<reference evidence="1 2" key="1">
    <citation type="journal article" date="2014" name="Genome Announc.">
        <title>Draft Genome Sequence of Fervidicella metallireducens Strain AeBT, an Iron-Reducing Thermoanaerobe from the Great Artesian Basin.</title>
        <authorList>
            <person name="Patel B.K."/>
        </authorList>
    </citation>
    <scope>NUCLEOTIDE SEQUENCE [LARGE SCALE GENOMIC DNA]</scope>
    <source>
        <strain evidence="1 2">AeB</strain>
    </source>
</reference>
<dbReference type="Proteomes" id="UP000019681">
    <property type="component" value="Unassembled WGS sequence"/>
</dbReference>
<sequence length="267" mass="30870">MRGFAVLGEAYEEDVSKKYPVLSRIWGLDKTIQPYVRDVLMFNGIQCGKIEIPSGFQRNKLKRACKIGTKRYGHVVSRRFDINFNPFFYHSCLARAFDFYTVSLGCDLRLHEVVIADASSYEGRNMFRLLLPIARRIILVTNRKKELIEEVEYAITYFGTSVALIEDPINACKNADAVILASECPEHQYIANLDRPMLFLKHTNTPITKYWFNEVDISFNKYKNLDVDFAQGYMEVSGKRILWLNAEKEGFAINNIKRGNNIVINRQ</sequence>
<evidence type="ECO:0000313" key="2">
    <source>
        <dbReference type="Proteomes" id="UP000019681"/>
    </source>
</evidence>
<dbReference type="OrthoDB" id="1952089at2"/>
<dbReference type="STRING" id="1403537.Q428_10650"/>
<evidence type="ECO:0000313" key="1">
    <source>
        <dbReference type="EMBL" id="EYE87952.1"/>
    </source>
</evidence>
<protein>
    <submittedName>
        <fullName evidence="1">Uncharacterized protein</fullName>
    </submittedName>
</protein>
<proteinExistence type="predicted"/>
<dbReference type="EMBL" id="AZQP01000033">
    <property type="protein sequence ID" value="EYE87952.1"/>
    <property type="molecule type" value="Genomic_DNA"/>
</dbReference>
<dbReference type="RefSeq" id="WP_035380603.1">
    <property type="nucleotide sequence ID" value="NZ_AZQP01000033.1"/>
</dbReference>
<gene>
    <name evidence="1" type="ORF">Q428_10650</name>
</gene>
<comment type="caution">
    <text evidence="1">The sequence shown here is derived from an EMBL/GenBank/DDBJ whole genome shotgun (WGS) entry which is preliminary data.</text>
</comment>
<dbReference type="AlphaFoldDB" id="A0A017RTG4"/>
<accession>A0A017RTG4</accession>
<name>A0A017RTG4_9CLOT</name>
<keyword evidence="2" id="KW-1185">Reference proteome</keyword>
<organism evidence="1 2">
    <name type="scientific">Fervidicella metallireducens AeB</name>
    <dbReference type="NCBI Taxonomy" id="1403537"/>
    <lineage>
        <taxon>Bacteria</taxon>
        <taxon>Bacillati</taxon>
        <taxon>Bacillota</taxon>
        <taxon>Clostridia</taxon>
        <taxon>Eubacteriales</taxon>
        <taxon>Clostridiaceae</taxon>
        <taxon>Fervidicella</taxon>
    </lineage>
</organism>